<name>A0A016S6U9_9BILA</name>
<evidence type="ECO:0000313" key="2">
    <source>
        <dbReference type="Proteomes" id="UP000024635"/>
    </source>
</evidence>
<sequence>MVHVIQCKTPENTLFRAPILVEHVGGAKAGLQNFHIMHSRLASFHKSISKQNQVNTPTSISCASLQYTVYRITNHAKHH</sequence>
<accession>A0A016S6U9</accession>
<dbReference type="AlphaFoldDB" id="A0A016S6U9"/>
<evidence type="ECO:0000313" key="1">
    <source>
        <dbReference type="EMBL" id="EYB86032.1"/>
    </source>
</evidence>
<keyword evidence="2" id="KW-1185">Reference proteome</keyword>
<proteinExistence type="predicted"/>
<dbReference type="Proteomes" id="UP000024635">
    <property type="component" value="Unassembled WGS sequence"/>
</dbReference>
<organism evidence="1 2">
    <name type="scientific">Ancylostoma ceylanicum</name>
    <dbReference type="NCBI Taxonomy" id="53326"/>
    <lineage>
        <taxon>Eukaryota</taxon>
        <taxon>Metazoa</taxon>
        <taxon>Ecdysozoa</taxon>
        <taxon>Nematoda</taxon>
        <taxon>Chromadorea</taxon>
        <taxon>Rhabditida</taxon>
        <taxon>Rhabditina</taxon>
        <taxon>Rhabditomorpha</taxon>
        <taxon>Strongyloidea</taxon>
        <taxon>Ancylostomatidae</taxon>
        <taxon>Ancylostomatinae</taxon>
        <taxon>Ancylostoma</taxon>
    </lineage>
</organism>
<reference evidence="2" key="1">
    <citation type="journal article" date="2015" name="Nat. Genet.">
        <title>The genome and transcriptome of the zoonotic hookworm Ancylostoma ceylanicum identify infection-specific gene families.</title>
        <authorList>
            <person name="Schwarz E.M."/>
            <person name="Hu Y."/>
            <person name="Antoshechkin I."/>
            <person name="Miller M.M."/>
            <person name="Sternberg P.W."/>
            <person name="Aroian R.V."/>
        </authorList>
    </citation>
    <scope>NUCLEOTIDE SEQUENCE</scope>
    <source>
        <strain evidence="2">HY135</strain>
    </source>
</reference>
<comment type="caution">
    <text evidence="1">The sequence shown here is derived from an EMBL/GenBank/DDBJ whole genome shotgun (WGS) entry which is preliminary data.</text>
</comment>
<gene>
    <name evidence="1" type="primary">Acey_s0286.g1386</name>
    <name evidence="1" type="ORF">Y032_0286g1386</name>
</gene>
<protein>
    <submittedName>
        <fullName evidence="1">Uncharacterized protein</fullName>
    </submittedName>
</protein>
<dbReference type="EMBL" id="JARK01001622">
    <property type="protein sequence ID" value="EYB86032.1"/>
    <property type="molecule type" value="Genomic_DNA"/>
</dbReference>